<feature type="domain" description="DUF6788" evidence="2">
    <location>
        <begin position="5"/>
        <end position="64"/>
    </location>
</feature>
<protein>
    <recommendedName>
        <fullName evidence="2">DUF6788 domain-containing protein</fullName>
    </recommendedName>
</protein>
<dbReference type="AlphaFoldDB" id="A0A1F7FGG2"/>
<evidence type="ECO:0000259" key="2">
    <source>
        <dbReference type="Pfam" id="PF20586"/>
    </source>
</evidence>
<keyword evidence="1" id="KW-0175">Coiled coil</keyword>
<gene>
    <name evidence="3" type="ORF">A2519_01785</name>
</gene>
<dbReference type="InterPro" id="IPR046738">
    <property type="entry name" value="DUF6788"/>
</dbReference>
<dbReference type="Pfam" id="PF20586">
    <property type="entry name" value="DUF6788"/>
    <property type="match status" value="1"/>
</dbReference>
<evidence type="ECO:0000313" key="3">
    <source>
        <dbReference type="EMBL" id="OGK05799.1"/>
    </source>
</evidence>
<organism evidence="3 4">
    <name type="scientific">Candidatus Raymondbacteria bacterium RIFOXYD12_FULL_49_13</name>
    <dbReference type="NCBI Taxonomy" id="1817890"/>
    <lineage>
        <taxon>Bacteria</taxon>
        <taxon>Raymondiibacteriota</taxon>
    </lineage>
</organism>
<sequence>MKTEKNQIAGLDYILTGTIMKRYGPCGKRGCCCADDKKNWHGPYYIWTRKENKKTITKCLSEAQARFCRKAIKNMRKLRTKIEKWKRESSKAIEKWTQPVK</sequence>
<name>A0A1F7FGG2_UNCRA</name>
<evidence type="ECO:0000256" key="1">
    <source>
        <dbReference type="SAM" id="Coils"/>
    </source>
</evidence>
<dbReference type="Proteomes" id="UP000179243">
    <property type="component" value="Unassembled WGS sequence"/>
</dbReference>
<reference evidence="3 4" key="1">
    <citation type="journal article" date="2016" name="Nat. Commun.">
        <title>Thousands of microbial genomes shed light on interconnected biogeochemical processes in an aquifer system.</title>
        <authorList>
            <person name="Anantharaman K."/>
            <person name="Brown C.T."/>
            <person name="Hug L.A."/>
            <person name="Sharon I."/>
            <person name="Castelle C.J."/>
            <person name="Probst A.J."/>
            <person name="Thomas B.C."/>
            <person name="Singh A."/>
            <person name="Wilkins M.J."/>
            <person name="Karaoz U."/>
            <person name="Brodie E.L."/>
            <person name="Williams K.H."/>
            <person name="Hubbard S.S."/>
            <person name="Banfield J.F."/>
        </authorList>
    </citation>
    <scope>NUCLEOTIDE SEQUENCE [LARGE SCALE GENOMIC DNA]</scope>
</reference>
<feature type="coiled-coil region" evidence="1">
    <location>
        <begin position="68"/>
        <end position="95"/>
    </location>
</feature>
<evidence type="ECO:0000313" key="4">
    <source>
        <dbReference type="Proteomes" id="UP000179243"/>
    </source>
</evidence>
<comment type="caution">
    <text evidence="3">The sequence shown here is derived from an EMBL/GenBank/DDBJ whole genome shotgun (WGS) entry which is preliminary data.</text>
</comment>
<dbReference type="EMBL" id="MFYX01000047">
    <property type="protein sequence ID" value="OGK05799.1"/>
    <property type="molecule type" value="Genomic_DNA"/>
</dbReference>
<proteinExistence type="predicted"/>
<accession>A0A1F7FGG2</accession>